<dbReference type="InParanoid" id="A0A0M8K6U2"/>
<dbReference type="Proteomes" id="UP000050502">
    <property type="component" value="Unassembled WGS sequence"/>
</dbReference>
<proteinExistence type="predicted"/>
<protein>
    <submittedName>
        <fullName evidence="1">Uncharacterized protein</fullName>
    </submittedName>
</protein>
<evidence type="ECO:0000313" key="4">
    <source>
        <dbReference type="Proteomes" id="UP000050502"/>
    </source>
</evidence>
<dbReference type="STRING" id="872965.SE16_09345"/>
<dbReference type="EMBL" id="LGKN01000005">
    <property type="protein sequence ID" value="KPL87773.1"/>
    <property type="molecule type" value="Genomic_DNA"/>
</dbReference>
<dbReference type="RefSeq" id="WP_054491898.1">
    <property type="nucleotide sequence ID" value="NZ_BBZA01000023.1"/>
</dbReference>
<evidence type="ECO:0000313" key="1">
    <source>
        <dbReference type="EMBL" id="GAP61971.1"/>
    </source>
</evidence>
<evidence type="ECO:0000313" key="2">
    <source>
        <dbReference type="EMBL" id="KPL87773.1"/>
    </source>
</evidence>
<keyword evidence="3" id="KW-1185">Reference proteome</keyword>
<name>A0A0M8K6U2_9CHLR</name>
<sequence length="140" mass="15673">MSPYLRDDERFRLRRRDAIEWLLGNEALRRRLTDEEARPLLAWAEQTIDAVVRRTLRLPDEEATPRIEATLDAVGALLRAVNRLLDPEDDAADATARLADAAARLGLPPPPPLPAEREALLETITAWLETHTDGTGAEHP</sequence>
<reference evidence="3" key="3">
    <citation type="submission" date="2015-08" db="EMBL/GenBank/DDBJ databases">
        <title>Draft Genome Sequence of a Heterotrophic Facultative Anaerobic Bacterium Ardenticatena maritima Strain 110S.</title>
        <authorList>
            <person name="Kawaichi S."/>
            <person name="Yoshida T."/>
            <person name="Sako Y."/>
            <person name="Nakamura R."/>
        </authorList>
    </citation>
    <scope>NUCLEOTIDE SEQUENCE [LARGE SCALE GENOMIC DNA]</scope>
    <source>
        <strain evidence="3">110S</strain>
    </source>
</reference>
<gene>
    <name evidence="1" type="ORF">ARMA_0394</name>
    <name evidence="2" type="ORF">SE16_09345</name>
</gene>
<dbReference type="AlphaFoldDB" id="A0A0M8K6U2"/>
<evidence type="ECO:0000313" key="3">
    <source>
        <dbReference type="Proteomes" id="UP000037784"/>
    </source>
</evidence>
<accession>A0A0M8K6U2</accession>
<dbReference type="EMBL" id="BBZA01000023">
    <property type="protein sequence ID" value="GAP61971.1"/>
    <property type="molecule type" value="Genomic_DNA"/>
</dbReference>
<organism evidence="1 3">
    <name type="scientific">Ardenticatena maritima</name>
    <dbReference type="NCBI Taxonomy" id="872965"/>
    <lineage>
        <taxon>Bacteria</taxon>
        <taxon>Bacillati</taxon>
        <taxon>Chloroflexota</taxon>
        <taxon>Ardenticatenia</taxon>
        <taxon>Ardenticatenales</taxon>
        <taxon>Ardenticatenaceae</taxon>
        <taxon>Ardenticatena</taxon>
    </lineage>
</organism>
<reference evidence="2 4" key="2">
    <citation type="submission" date="2015-07" db="EMBL/GenBank/DDBJ databases">
        <title>Whole genome sequence of Ardenticatena maritima DSM 23922.</title>
        <authorList>
            <person name="Hemp J."/>
            <person name="Ward L.M."/>
            <person name="Pace L.A."/>
            <person name="Fischer W.W."/>
        </authorList>
    </citation>
    <scope>NUCLEOTIDE SEQUENCE [LARGE SCALE GENOMIC DNA]</scope>
    <source>
        <strain evidence="2 4">110S</strain>
    </source>
</reference>
<comment type="caution">
    <text evidence="1">The sequence shown here is derived from an EMBL/GenBank/DDBJ whole genome shotgun (WGS) entry which is preliminary data.</text>
</comment>
<reference evidence="1 3" key="1">
    <citation type="journal article" date="2015" name="Genome Announc.">
        <title>Draft Genome Sequence of a Heterotrophic Facultative Anaerobic Thermophilic Bacterium, Ardenticatena maritima Strain 110ST.</title>
        <authorList>
            <person name="Kawaichi S."/>
            <person name="Yoshida T."/>
            <person name="Sako Y."/>
            <person name="Nakamura R."/>
        </authorList>
    </citation>
    <scope>NUCLEOTIDE SEQUENCE [LARGE SCALE GENOMIC DNA]</scope>
    <source>
        <strain evidence="1 3">110S</strain>
    </source>
</reference>
<dbReference type="Proteomes" id="UP000037784">
    <property type="component" value="Unassembled WGS sequence"/>
</dbReference>